<gene>
    <name evidence="1" type="ORF">T265_03014</name>
</gene>
<accession>A0A075AHV2</accession>
<dbReference type="EMBL" id="KL596659">
    <property type="protein sequence ID" value="KER30529.1"/>
    <property type="molecule type" value="Genomic_DNA"/>
</dbReference>
<evidence type="ECO:0000313" key="1">
    <source>
        <dbReference type="EMBL" id="KER30529.1"/>
    </source>
</evidence>
<proteinExistence type="predicted"/>
<dbReference type="CTD" id="20317202"/>
<organism evidence="1 2">
    <name type="scientific">Opisthorchis viverrini</name>
    <name type="common">Southeast Asian liver fluke</name>
    <dbReference type="NCBI Taxonomy" id="6198"/>
    <lineage>
        <taxon>Eukaryota</taxon>
        <taxon>Metazoa</taxon>
        <taxon>Spiralia</taxon>
        <taxon>Lophotrochozoa</taxon>
        <taxon>Platyhelminthes</taxon>
        <taxon>Trematoda</taxon>
        <taxon>Digenea</taxon>
        <taxon>Opisthorchiida</taxon>
        <taxon>Opisthorchiata</taxon>
        <taxon>Opisthorchiidae</taxon>
        <taxon>Opisthorchis</taxon>
    </lineage>
</organism>
<dbReference type="AlphaFoldDB" id="A0A075AHV2"/>
<dbReference type="Proteomes" id="UP000054324">
    <property type="component" value="Unassembled WGS sequence"/>
</dbReference>
<name>A0A075AHV2_OPIVI</name>
<sequence length="324" mass="36320">MRGRNSYHGCDKCNIRGHYHQTEAAVPCVSHVLIRRKTCNYASPVFCFPTDFAHYSSIECVHTMCFGVVHCSASICMKCSRHAYRTCLLEYGRPYAITHMGPSARGFSAQVPGSYTVQPMESDRVSSNGWYPNFIDLCLAVYSVSHRRFCVSCLNLLRQLLAVLVNKLQKINGLQEMVHNVHCLQHLPDNVSFQVPLDKLSAFHELSMSTSKPTVQSPTYLVRSFNATSTKGQVRYCLGQTLADEFVIKVSCTGSVDQVSLLYTRFRTAIKGKRPFQKQLSPSFQNLRAARLGGKFRDFCDEPSGRNGHAEPIVFKLGRDGSVV</sequence>
<reference evidence="1 2" key="1">
    <citation type="submission" date="2013-11" db="EMBL/GenBank/DDBJ databases">
        <title>Opisthorchis viverrini - life in the bile duct.</title>
        <authorList>
            <person name="Young N.D."/>
            <person name="Nagarajan N."/>
            <person name="Lin S.J."/>
            <person name="Korhonen P.K."/>
            <person name="Jex A.R."/>
            <person name="Hall R.S."/>
            <person name="Safavi-Hemami H."/>
            <person name="Kaewkong W."/>
            <person name="Bertrand D."/>
            <person name="Gao S."/>
            <person name="Seet Q."/>
            <person name="Wongkham S."/>
            <person name="Teh B.T."/>
            <person name="Wongkham C."/>
            <person name="Intapan P.M."/>
            <person name="Maleewong W."/>
            <person name="Yang X."/>
            <person name="Hu M."/>
            <person name="Wang Z."/>
            <person name="Hofmann A."/>
            <person name="Sternberg P.W."/>
            <person name="Tan P."/>
            <person name="Wang J."/>
            <person name="Gasser R.B."/>
        </authorList>
    </citation>
    <scope>NUCLEOTIDE SEQUENCE [LARGE SCALE GENOMIC DNA]</scope>
</reference>
<dbReference type="GeneID" id="20317202"/>
<dbReference type="RefSeq" id="XP_009165668.1">
    <property type="nucleotide sequence ID" value="XM_009167404.1"/>
</dbReference>
<dbReference type="OrthoDB" id="10036512at2759"/>
<evidence type="ECO:0000313" key="2">
    <source>
        <dbReference type="Proteomes" id="UP000054324"/>
    </source>
</evidence>
<dbReference type="KEGG" id="ovi:T265_03014"/>
<keyword evidence="2" id="KW-1185">Reference proteome</keyword>
<protein>
    <submittedName>
        <fullName evidence="1">Uncharacterized protein</fullName>
    </submittedName>
</protein>